<evidence type="ECO:0000259" key="1">
    <source>
        <dbReference type="Pfam" id="PF12146"/>
    </source>
</evidence>
<dbReference type="Pfam" id="PF12146">
    <property type="entry name" value="Hydrolase_4"/>
    <property type="match status" value="1"/>
</dbReference>
<sequence length="286" mass="31629">MATPITIRARDGYLLEADRYEAQGPLRGHLVVAGATAVPQGFYRRFAEHAAARGYAVTTFDYRGIGRSAPPSLAGFGGDFLDWARLDLAAVVDSVPHGAAPLLLAGHSFGGQALGLLPNHERVAGLVAFGTGAGWHGWMPPLERLKVHFLWRVAGPWLVWRHGYLAWSRIGMGADVPRGVYRQWKGWCRFPRYFFDDPAMRETALGFARVTTPIVAYNALDDRWAPPSSRDAFMAGYGAALVKTVNVADLRLGHMGYFRPQARPLWDAALDWFEALVDDRAPQRKD</sequence>
<dbReference type="Proteomes" id="UP000283254">
    <property type="component" value="Unassembled WGS sequence"/>
</dbReference>
<dbReference type="GO" id="GO:0016787">
    <property type="term" value="F:hydrolase activity"/>
    <property type="evidence" value="ECO:0007669"/>
    <property type="project" value="UniProtKB-KW"/>
</dbReference>
<gene>
    <name evidence="2" type="ORF">NM04_07220</name>
</gene>
<evidence type="ECO:0000313" key="2">
    <source>
        <dbReference type="EMBL" id="RNF31458.1"/>
    </source>
</evidence>
<evidence type="ECO:0000313" key="3">
    <source>
        <dbReference type="Proteomes" id="UP000283254"/>
    </source>
</evidence>
<proteinExistence type="predicted"/>
<comment type="caution">
    <text evidence="2">The sequence shown here is derived from an EMBL/GenBank/DDBJ whole genome shotgun (WGS) entry which is preliminary data.</text>
</comment>
<keyword evidence="2" id="KW-0378">Hydrolase</keyword>
<dbReference type="InterPro" id="IPR029058">
    <property type="entry name" value="AB_hydrolase_fold"/>
</dbReference>
<dbReference type="AlphaFoldDB" id="A0A422QNA8"/>
<dbReference type="PIRSF" id="PIRSF037442">
    <property type="entry name" value="UCP037442_abhydr"/>
    <property type="match status" value="1"/>
</dbReference>
<dbReference type="InterPro" id="IPR022742">
    <property type="entry name" value="Hydrolase_4"/>
</dbReference>
<name>A0A422QNA8_9BURK</name>
<dbReference type="InterPro" id="IPR017208">
    <property type="entry name" value="UCP037442_abhydr"/>
</dbReference>
<dbReference type="RefSeq" id="WP_123068861.1">
    <property type="nucleotide sequence ID" value="NZ_JSAB01000061.1"/>
</dbReference>
<organism evidence="2 3">
    <name type="scientific">Massilia aurea</name>
    <dbReference type="NCBI Taxonomy" id="373040"/>
    <lineage>
        <taxon>Bacteria</taxon>
        <taxon>Pseudomonadati</taxon>
        <taxon>Pseudomonadota</taxon>
        <taxon>Betaproteobacteria</taxon>
        <taxon>Burkholderiales</taxon>
        <taxon>Oxalobacteraceae</taxon>
        <taxon>Telluria group</taxon>
        <taxon>Massilia</taxon>
    </lineage>
</organism>
<dbReference type="Gene3D" id="3.40.50.1820">
    <property type="entry name" value="alpha/beta hydrolase"/>
    <property type="match status" value="1"/>
</dbReference>
<feature type="domain" description="Serine aminopeptidase S33" evidence="1">
    <location>
        <begin position="41"/>
        <end position="156"/>
    </location>
</feature>
<reference evidence="2" key="1">
    <citation type="submission" date="2014-10" db="EMBL/GenBank/DDBJ databases">
        <title>Massilia sp. genome.</title>
        <authorList>
            <person name="Xu B."/>
            <person name="Dai L."/>
            <person name="Huang Z."/>
        </authorList>
    </citation>
    <scope>NUCLEOTIDE SEQUENCE [LARGE SCALE GENOMIC DNA]</scope>
    <source>
        <strain evidence="2">CFS-1</strain>
    </source>
</reference>
<keyword evidence="3" id="KW-1185">Reference proteome</keyword>
<dbReference type="OrthoDB" id="9785076at2"/>
<dbReference type="SUPFAM" id="SSF53474">
    <property type="entry name" value="alpha/beta-Hydrolases"/>
    <property type="match status" value="1"/>
</dbReference>
<dbReference type="EMBL" id="JSAB01000061">
    <property type="protein sequence ID" value="RNF31458.1"/>
    <property type="molecule type" value="Genomic_DNA"/>
</dbReference>
<protein>
    <submittedName>
        <fullName evidence="2">Alpha/beta hydrolase</fullName>
    </submittedName>
</protein>
<accession>A0A422QNA8</accession>